<dbReference type="EMBL" id="LPWF01000035">
    <property type="protein sequence ID" value="ODR94826.1"/>
    <property type="molecule type" value="Genomic_DNA"/>
</dbReference>
<gene>
    <name evidence="2" type="ORF">AUC69_03200</name>
</gene>
<evidence type="ECO:0000313" key="2">
    <source>
        <dbReference type="EMBL" id="ODR94826.1"/>
    </source>
</evidence>
<comment type="similarity">
    <text evidence="1">Belongs to the CutA family.</text>
</comment>
<dbReference type="PANTHER" id="PTHR23419">
    <property type="entry name" value="DIVALENT CATION TOLERANCE CUTA-RELATED"/>
    <property type="match status" value="1"/>
</dbReference>
<reference evidence="2 3" key="1">
    <citation type="journal article" date="2016" name="Environ. Microbiol.">
        <title>New Methyloceanibacter diversity from North Sea sediments includes methanotroph containing solely the soluble methane monooxygenase.</title>
        <authorList>
            <person name="Vekeman B."/>
            <person name="Kerckhof F.M."/>
            <person name="Cremers G."/>
            <person name="de Vos P."/>
            <person name="Vandamme P."/>
            <person name="Boon N."/>
            <person name="Op den Camp H.J."/>
            <person name="Heylen K."/>
        </authorList>
    </citation>
    <scope>NUCLEOTIDE SEQUENCE [LARGE SCALE GENOMIC DNA]</scope>
    <source>
        <strain evidence="2 3">R-67175</strain>
    </source>
</reference>
<organism evidence="2 3">
    <name type="scientific">Methyloceanibacter superfactus</name>
    <dbReference type="NCBI Taxonomy" id="1774969"/>
    <lineage>
        <taxon>Bacteria</taxon>
        <taxon>Pseudomonadati</taxon>
        <taxon>Pseudomonadota</taxon>
        <taxon>Alphaproteobacteria</taxon>
        <taxon>Hyphomicrobiales</taxon>
        <taxon>Hyphomicrobiaceae</taxon>
        <taxon>Methyloceanibacter</taxon>
    </lineage>
</organism>
<dbReference type="RefSeq" id="WP_069442768.1">
    <property type="nucleotide sequence ID" value="NZ_LPWF01000035.1"/>
</dbReference>
<dbReference type="InterPro" id="IPR004323">
    <property type="entry name" value="Ion_tolerance_CutA"/>
</dbReference>
<dbReference type="InterPro" id="IPR011322">
    <property type="entry name" value="N-reg_PII-like_a/b"/>
</dbReference>
<protein>
    <submittedName>
        <fullName evidence="2">Dihydroorotate dehydrogenase</fullName>
    </submittedName>
</protein>
<dbReference type="GO" id="GO:0005507">
    <property type="term" value="F:copper ion binding"/>
    <property type="evidence" value="ECO:0007669"/>
    <property type="project" value="TreeGrafter"/>
</dbReference>
<keyword evidence="3" id="KW-1185">Reference proteome</keyword>
<dbReference type="GO" id="GO:0010038">
    <property type="term" value="P:response to metal ion"/>
    <property type="evidence" value="ECO:0007669"/>
    <property type="project" value="InterPro"/>
</dbReference>
<dbReference type="STRING" id="1774969.AUC69_03200"/>
<accession>A0A1E3VPF8</accession>
<dbReference type="Gene3D" id="3.30.70.120">
    <property type="match status" value="1"/>
</dbReference>
<sequence length="113" mass="12007">MGNAERPVLIYTTFASLADAKEVGAALIASRLAACVNMFPGMISLYQWEGAREEANEVAMIIKTRSSLTETVLAETKRLHPYDVPALLVLPTEGGSDEYCAWIVSETGGAGAG</sequence>
<dbReference type="OrthoDB" id="37622at2"/>
<evidence type="ECO:0000313" key="3">
    <source>
        <dbReference type="Proteomes" id="UP000094472"/>
    </source>
</evidence>
<dbReference type="InterPro" id="IPR015867">
    <property type="entry name" value="N-reg_PII/ATP_PRibTrfase_C"/>
</dbReference>
<evidence type="ECO:0000256" key="1">
    <source>
        <dbReference type="ARBA" id="ARBA00010169"/>
    </source>
</evidence>
<proteinExistence type="inferred from homology"/>
<dbReference type="Proteomes" id="UP000094472">
    <property type="component" value="Unassembled WGS sequence"/>
</dbReference>
<name>A0A1E3VPF8_9HYPH</name>
<dbReference type="SUPFAM" id="SSF54913">
    <property type="entry name" value="GlnB-like"/>
    <property type="match status" value="1"/>
</dbReference>
<dbReference type="Pfam" id="PF03091">
    <property type="entry name" value="CutA1"/>
    <property type="match status" value="1"/>
</dbReference>
<dbReference type="AlphaFoldDB" id="A0A1E3VPF8"/>
<dbReference type="PANTHER" id="PTHR23419:SF8">
    <property type="entry name" value="FI09726P"/>
    <property type="match status" value="1"/>
</dbReference>
<comment type="caution">
    <text evidence="2">The sequence shown here is derived from an EMBL/GenBank/DDBJ whole genome shotgun (WGS) entry which is preliminary data.</text>
</comment>